<feature type="domain" description="HTH cro/C1-type" evidence="3">
    <location>
        <begin position="7"/>
        <end position="61"/>
    </location>
</feature>
<dbReference type="PANTHER" id="PTHR46558:SF11">
    <property type="entry name" value="HTH-TYPE TRANSCRIPTIONAL REGULATOR XRE"/>
    <property type="match status" value="1"/>
</dbReference>
<dbReference type="Gene3D" id="1.10.260.40">
    <property type="entry name" value="lambda repressor-like DNA-binding domains"/>
    <property type="match status" value="1"/>
</dbReference>
<keyword evidence="2" id="KW-1133">Transmembrane helix</keyword>
<keyword evidence="2" id="KW-0472">Membrane</keyword>
<evidence type="ECO:0000313" key="4">
    <source>
        <dbReference type="EMBL" id="AXJ14144.1"/>
    </source>
</evidence>
<dbReference type="CDD" id="cd00093">
    <property type="entry name" value="HTH_XRE"/>
    <property type="match status" value="1"/>
</dbReference>
<dbReference type="SUPFAM" id="SSF47413">
    <property type="entry name" value="lambda repressor-like DNA-binding domains"/>
    <property type="match status" value="1"/>
</dbReference>
<organism evidence="4 5">
    <name type="scientific">Streptococcus pluranimalium</name>
    <dbReference type="NCBI Taxonomy" id="82348"/>
    <lineage>
        <taxon>Bacteria</taxon>
        <taxon>Bacillati</taxon>
        <taxon>Bacillota</taxon>
        <taxon>Bacilli</taxon>
        <taxon>Lactobacillales</taxon>
        <taxon>Streptococcaceae</taxon>
        <taxon>Streptococcus</taxon>
    </lineage>
</organism>
<accession>A0A345VN42</accession>
<evidence type="ECO:0000259" key="3">
    <source>
        <dbReference type="PROSITE" id="PS50943"/>
    </source>
</evidence>
<evidence type="ECO:0000256" key="1">
    <source>
        <dbReference type="ARBA" id="ARBA00023125"/>
    </source>
</evidence>
<gene>
    <name evidence="4" type="primary">immR_3</name>
    <name evidence="4" type="ORF">Sp14A_22620</name>
</gene>
<dbReference type="PROSITE" id="PS50943">
    <property type="entry name" value="HTH_CROC1"/>
    <property type="match status" value="1"/>
</dbReference>
<sequence>MKIGQHIYQLRTTQNLTQEELASKVYVTRQTVSNWERGYSYPDLQSLMTISEYFNISVHELLKEDLPTIERSLSMKAHQHFQQLSAEFTLLLIWFVISSIFSFYFFRENGLLLNLIISSPWFVYKSFQVDRYKSDYQLKTYQDISDFLAGEITQPIKAPSHSKTLFWNVLNVLLTMILSFLAVYLLLHLIL</sequence>
<dbReference type="AlphaFoldDB" id="A0A345VN42"/>
<dbReference type="InterPro" id="IPR001387">
    <property type="entry name" value="Cro/C1-type_HTH"/>
</dbReference>
<dbReference type="SMART" id="SM00530">
    <property type="entry name" value="HTH_XRE"/>
    <property type="match status" value="1"/>
</dbReference>
<proteinExistence type="predicted"/>
<dbReference type="Proteomes" id="UP000255411">
    <property type="component" value="Chromosome"/>
</dbReference>
<dbReference type="RefSeq" id="WP_115131054.1">
    <property type="nucleotide sequence ID" value="NZ_CP022601.1"/>
</dbReference>
<name>A0A345VN42_9STRE</name>
<feature type="transmembrane region" description="Helical" evidence="2">
    <location>
        <begin position="84"/>
        <end position="106"/>
    </location>
</feature>
<dbReference type="PANTHER" id="PTHR46558">
    <property type="entry name" value="TRACRIPTIONAL REGULATORY PROTEIN-RELATED-RELATED"/>
    <property type="match status" value="1"/>
</dbReference>
<dbReference type="EMBL" id="CP022601">
    <property type="protein sequence ID" value="AXJ14144.1"/>
    <property type="molecule type" value="Genomic_DNA"/>
</dbReference>
<dbReference type="GO" id="GO:0003677">
    <property type="term" value="F:DNA binding"/>
    <property type="evidence" value="ECO:0007669"/>
    <property type="project" value="UniProtKB-KW"/>
</dbReference>
<evidence type="ECO:0000256" key="2">
    <source>
        <dbReference type="SAM" id="Phobius"/>
    </source>
</evidence>
<feature type="transmembrane region" description="Helical" evidence="2">
    <location>
        <begin position="165"/>
        <end position="187"/>
    </location>
</feature>
<reference evidence="4 5" key="1">
    <citation type="submission" date="2017-07" db="EMBL/GenBank/DDBJ databases">
        <title>Streptococcus pluranimalium as cause of bovine abortion.</title>
        <authorList>
            <person name="Rodriguez Campos S."/>
            <person name="Gobeli Brawand S."/>
            <person name="Brodard I."/>
            <person name="Rychener L."/>
            <person name="Perreten V."/>
        </authorList>
    </citation>
    <scope>NUCLEOTIDE SEQUENCE [LARGE SCALE GENOMIC DNA]</scope>
    <source>
        <strain evidence="4 5">14A0014</strain>
    </source>
</reference>
<keyword evidence="1" id="KW-0238">DNA-binding</keyword>
<protein>
    <submittedName>
        <fullName evidence="4">HTH-type transcriptional regulator ImmR</fullName>
    </submittedName>
</protein>
<keyword evidence="2" id="KW-0812">Transmembrane</keyword>
<dbReference type="InterPro" id="IPR010982">
    <property type="entry name" value="Lambda_DNA-bd_dom_sf"/>
</dbReference>
<dbReference type="Pfam" id="PF01381">
    <property type="entry name" value="HTH_3"/>
    <property type="match status" value="1"/>
</dbReference>
<evidence type="ECO:0000313" key="5">
    <source>
        <dbReference type="Proteomes" id="UP000255411"/>
    </source>
</evidence>